<name>A0AAE4BS49_9BACT</name>
<keyword evidence="2" id="KW-1185">Reference proteome</keyword>
<protein>
    <submittedName>
        <fullName evidence="1">Uncharacterized protein</fullName>
    </submittedName>
</protein>
<dbReference type="RefSeq" id="WP_309938024.1">
    <property type="nucleotide sequence ID" value="NZ_AP025305.1"/>
</dbReference>
<sequence>MNLSFGQGIQEVFKSFPLMFTPRLTKEAKDSLISFGVYTLPGGDTTETMKVQYMEERGFIRLQYYFKTGQSGFVDIQFREFKKNDGSSVVVLF</sequence>
<dbReference type="EMBL" id="JAVDQD010000002">
    <property type="protein sequence ID" value="MDR6238513.1"/>
    <property type="molecule type" value="Genomic_DNA"/>
</dbReference>
<dbReference type="Proteomes" id="UP001185092">
    <property type="component" value="Unassembled WGS sequence"/>
</dbReference>
<accession>A0AAE4BS49</accession>
<reference evidence="1" key="1">
    <citation type="submission" date="2023-07" db="EMBL/GenBank/DDBJ databases">
        <title>Genomic Encyclopedia of Type Strains, Phase IV (KMG-IV): sequencing the most valuable type-strain genomes for metagenomic binning, comparative biology and taxonomic classification.</title>
        <authorList>
            <person name="Goeker M."/>
        </authorList>
    </citation>
    <scope>NUCLEOTIDE SEQUENCE</scope>
    <source>
        <strain evidence="1">DSM 26174</strain>
    </source>
</reference>
<evidence type="ECO:0000313" key="2">
    <source>
        <dbReference type="Proteomes" id="UP001185092"/>
    </source>
</evidence>
<dbReference type="AlphaFoldDB" id="A0AAE4BS49"/>
<organism evidence="1 2">
    <name type="scientific">Aureibacter tunicatorum</name>
    <dbReference type="NCBI Taxonomy" id="866807"/>
    <lineage>
        <taxon>Bacteria</taxon>
        <taxon>Pseudomonadati</taxon>
        <taxon>Bacteroidota</taxon>
        <taxon>Cytophagia</taxon>
        <taxon>Cytophagales</taxon>
        <taxon>Persicobacteraceae</taxon>
        <taxon>Aureibacter</taxon>
    </lineage>
</organism>
<evidence type="ECO:0000313" key="1">
    <source>
        <dbReference type="EMBL" id="MDR6238513.1"/>
    </source>
</evidence>
<proteinExistence type="predicted"/>
<comment type="caution">
    <text evidence="1">The sequence shown here is derived from an EMBL/GenBank/DDBJ whole genome shotgun (WGS) entry which is preliminary data.</text>
</comment>
<gene>
    <name evidence="1" type="ORF">HNQ88_001550</name>
</gene>